<comment type="caution">
    <text evidence="3">The sequence shown here is derived from an EMBL/GenBank/DDBJ whole genome shotgun (WGS) entry which is preliminary data.</text>
</comment>
<dbReference type="InterPro" id="IPR006286">
    <property type="entry name" value="C56_PfpI-like"/>
</dbReference>
<dbReference type="PROSITE" id="PS51276">
    <property type="entry name" value="PEPTIDASE_C56_PFPI"/>
    <property type="match status" value="1"/>
</dbReference>
<keyword evidence="3" id="KW-0315">Glutamine amidotransferase</keyword>
<protein>
    <submittedName>
        <fullName evidence="3">Type 1 glutamine amidotransferase</fullName>
    </submittedName>
</protein>
<accession>A0A4S2HAD8</accession>
<dbReference type="GO" id="GO:0016740">
    <property type="term" value="F:transferase activity"/>
    <property type="evidence" value="ECO:0007669"/>
    <property type="project" value="UniProtKB-KW"/>
</dbReference>
<feature type="domain" description="DJ-1/PfpI" evidence="2">
    <location>
        <begin position="8"/>
        <end position="176"/>
    </location>
</feature>
<dbReference type="SUPFAM" id="SSF52317">
    <property type="entry name" value="Class I glutamine amidotransferase-like"/>
    <property type="match status" value="1"/>
</dbReference>
<keyword evidence="4" id="KW-1185">Reference proteome</keyword>
<dbReference type="RefSeq" id="WP_135944461.1">
    <property type="nucleotide sequence ID" value="NZ_BMEI01000002.1"/>
</dbReference>
<dbReference type="InterPro" id="IPR029062">
    <property type="entry name" value="Class_I_gatase-like"/>
</dbReference>
<evidence type="ECO:0000256" key="1">
    <source>
        <dbReference type="ARBA" id="ARBA00008542"/>
    </source>
</evidence>
<keyword evidence="3" id="KW-0808">Transferase</keyword>
<dbReference type="PANTHER" id="PTHR42733">
    <property type="entry name" value="DJ-1 PROTEIN"/>
    <property type="match status" value="1"/>
</dbReference>
<dbReference type="InterPro" id="IPR002818">
    <property type="entry name" value="DJ-1/PfpI"/>
</dbReference>
<gene>
    <name evidence="3" type="ORF">E5162_07385</name>
</gene>
<dbReference type="NCBIfam" id="TIGR01382">
    <property type="entry name" value="PfpI"/>
    <property type="match status" value="1"/>
</dbReference>
<dbReference type="EMBL" id="SRXV01000002">
    <property type="protein sequence ID" value="TGY92885.1"/>
    <property type="molecule type" value="Genomic_DNA"/>
</dbReference>
<dbReference type="PANTHER" id="PTHR42733:SF12">
    <property type="entry name" value="PROTEINASE"/>
    <property type="match status" value="1"/>
</dbReference>
<dbReference type="OrthoDB" id="9792284at2"/>
<sequence>MTQRLANKTVAILAADGFEEAELFLPKEAIEQAGGKAVVVSIKGGEIQANRHREHGKSIHVDVTLDEAKADDFNALLIPGGLFSPDALRIQQKALDFVHDFFAQKKPVASICHGPQVLIDADVVAGRQMTSVKNIRTDLANAGAKVRDEPVVVDQGLVTSRTPDDLEAFNAKIVEEFCEGKHAEQARSA</sequence>
<dbReference type="Pfam" id="PF01965">
    <property type="entry name" value="DJ-1_PfpI"/>
    <property type="match status" value="1"/>
</dbReference>
<evidence type="ECO:0000313" key="4">
    <source>
        <dbReference type="Proteomes" id="UP000305451"/>
    </source>
</evidence>
<organism evidence="3 4">
    <name type="scientific">Marinicauda pacifica</name>
    <dbReference type="NCBI Taxonomy" id="1133559"/>
    <lineage>
        <taxon>Bacteria</taxon>
        <taxon>Pseudomonadati</taxon>
        <taxon>Pseudomonadota</taxon>
        <taxon>Alphaproteobacteria</taxon>
        <taxon>Maricaulales</taxon>
        <taxon>Maricaulaceae</taxon>
        <taxon>Marinicauda</taxon>
    </lineage>
</organism>
<dbReference type="Gene3D" id="3.40.50.880">
    <property type="match status" value="1"/>
</dbReference>
<comment type="similarity">
    <text evidence="1">Belongs to the peptidase C56 family.</text>
</comment>
<reference evidence="3 4" key="1">
    <citation type="journal article" date="2013" name="Int. J. Syst. Evol. Microbiol.">
        <title>Marinicauda pacifica gen. nov., sp. nov., a prosthecate alphaproteobacterium of the family Hyphomonadaceae isolated from deep seawater.</title>
        <authorList>
            <person name="Zhang X.Y."/>
            <person name="Li G.W."/>
            <person name="Wang C.S."/>
            <person name="Zhang Y.J."/>
            <person name="Xu X.W."/>
            <person name="Li H."/>
            <person name="Liu A."/>
            <person name="Liu C."/>
            <person name="Xie B.B."/>
            <person name="Qin Q.L."/>
            <person name="Xu Z."/>
            <person name="Chen X.L."/>
            <person name="Zhou B.C."/>
            <person name="Zhang Y.Z."/>
        </authorList>
    </citation>
    <scope>NUCLEOTIDE SEQUENCE [LARGE SCALE GENOMIC DNA]</scope>
    <source>
        <strain evidence="3 4">P-1 km-3</strain>
    </source>
</reference>
<proteinExistence type="inferred from homology"/>
<evidence type="ECO:0000259" key="2">
    <source>
        <dbReference type="Pfam" id="PF01965"/>
    </source>
</evidence>
<dbReference type="AlphaFoldDB" id="A0A4S2HAD8"/>
<dbReference type="Proteomes" id="UP000305451">
    <property type="component" value="Unassembled WGS sequence"/>
</dbReference>
<dbReference type="CDD" id="cd03134">
    <property type="entry name" value="GATase1_PfpI_like"/>
    <property type="match status" value="1"/>
</dbReference>
<evidence type="ECO:0000313" key="3">
    <source>
        <dbReference type="EMBL" id="TGY92885.1"/>
    </source>
</evidence>
<name>A0A4S2HAD8_9PROT</name>